<dbReference type="AlphaFoldDB" id="A0A8K0IR63"/>
<evidence type="ECO:0000313" key="3">
    <source>
        <dbReference type="Proteomes" id="UP000797356"/>
    </source>
</evidence>
<evidence type="ECO:0000256" key="1">
    <source>
        <dbReference type="SAM" id="MobiDB-lite"/>
    </source>
</evidence>
<dbReference type="OrthoDB" id="421979at2759"/>
<dbReference type="Pfam" id="PF04646">
    <property type="entry name" value="DUF604"/>
    <property type="match status" value="1"/>
</dbReference>
<reference evidence="2" key="1">
    <citation type="journal article" date="2017" name="Gigascience">
        <title>The genome draft of coconut (Cocos nucifera).</title>
        <authorList>
            <person name="Xiao Y."/>
            <person name="Xu P."/>
            <person name="Fan H."/>
            <person name="Baudouin L."/>
            <person name="Xia W."/>
            <person name="Bocs S."/>
            <person name="Xu J."/>
            <person name="Li Q."/>
            <person name="Guo A."/>
            <person name="Zhou L."/>
            <person name="Li J."/>
            <person name="Wu Y."/>
            <person name="Ma Z."/>
            <person name="Armero A."/>
            <person name="Issali A.E."/>
            <person name="Liu N."/>
            <person name="Peng M."/>
            <person name="Yang Y."/>
        </authorList>
    </citation>
    <scope>NUCLEOTIDE SEQUENCE</scope>
    <source>
        <tissue evidence="2">Spear leaf of Hainan Tall coconut</tissue>
    </source>
</reference>
<dbReference type="InterPro" id="IPR006740">
    <property type="entry name" value="DUF604"/>
</dbReference>
<name>A0A8K0IR63_COCNU</name>
<accession>A0A8K0IR63</accession>
<proteinExistence type="predicted"/>
<dbReference type="PANTHER" id="PTHR10811">
    <property type="entry name" value="FRINGE-RELATED"/>
    <property type="match status" value="1"/>
</dbReference>
<feature type="compositionally biased region" description="Polar residues" evidence="1">
    <location>
        <begin position="213"/>
        <end position="222"/>
    </location>
</feature>
<feature type="compositionally biased region" description="Low complexity" evidence="1">
    <location>
        <begin position="181"/>
        <end position="190"/>
    </location>
</feature>
<keyword evidence="3" id="KW-1185">Reference proteome</keyword>
<comment type="caution">
    <text evidence="2">The sequence shown here is derived from an EMBL/GenBank/DDBJ whole genome shotgun (WGS) entry which is preliminary data.</text>
</comment>
<evidence type="ECO:0000313" key="2">
    <source>
        <dbReference type="EMBL" id="KAG1365101.1"/>
    </source>
</evidence>
<protein>
    <submittedName>
        <fullName evidence="2">Uncharacterized protein</fullName>
    </submittedName>
</protein>
<gene>
    <name evidence="2" type="ORF">COCNU_12G001010</name>
</gene>
<dbReference type="EMBL" id="CM017883">
    <property type="protein sequence ID" value="KAG1365101.1"/>
    <property type="molecule type" value="Genomic_DNA"/>
</dbReference>
<feature type="region of interest" description="Disordered" evidence="1">
    <location>
        <begin position="180"/>
        <end position="222"/>
    </location>
</feature>
<dbReference type="Proteomes" id="UP000797356">
    <property type="component" value="Chromosome 12"/>
</dbReference>
<reference evidence="2" key="2">
    <citation type="submission" date="2019-07" db="EMBL/GenBank/DDBJ databases">
        <authorList>
            <person name="Yang Y."/>
            <person name="Bocs S."/>
            <person name="Baudouin L."/>
        </authorList>
    </citation>
    <scope>NUCLEOTIDE SEQUENCE</scope>
    <source>
        <tissue evidence="2">Spear leaf of Hainan Tall coconut</tissue>
    </source>
</reference>
<organism evidence="2 3">
    <name type="scientific">Cocos nucifera</name>
    <name type="common">Coconut palm</name>
    <dbReference type="NCBI Taxonomy" id="13894"/>
    <lineage>
        <taxon>Eukaryota</taxon>
        <taxon>Viridiplantae</taxon>
        <taxon>Streptophyta</taxon>
        <taxon>Embryophyta</taxon>
        <taxon>Tracheophyta</taxon>
        <taxon>Spermatophyta</taxon>
        <taxon>Magnoliopsida</taxon>
        <taxon>Liliopsida</taxon>
        <taxon>Arecaceae</taxon>
        <taxon>Arecoideae</taxon>
        <taxon>Cocoseae</taxon>
        <taxon>Attaleinae</taxon>
        <taxon>Cocos</taxon>
    </lineage>
</organism>
<sequence>MYDRCLHRYPALYGSDDHIQACMAELGVPLTRHPSFHRYDIYGDLLGLLVAHPMVPFVTLHPLDVVQPVFPSAPSHAAALRCLFDGPIRLDSTAIFHLSICYDANHLWTVSVSWGFIVQMVRGVMSPREMEMPKWTFLNWYHHADYTAYPFNTRPMARSPCQRPFVYYLSSVHYDPPAAPPSSCTSTTIRSTRRAAGRWTTPPPSSTALSSPRNLTPHSGIG</sequence>